<dbReference type="SMART" id="SM00100">
    <property type="entry name" value="cNMP"/>
    <property type="match status" value="1"/>
</dbReference>
<protein>
    <submittedName>
        <fullName evidence="6">Transcriptional regulator</fullName>
    </submittedName>
</protein>
<dbReference type="PRINTS" id="PR00034">
    <property type="entry name" value="HTHCRP"/>
</dbReference>
<dbReference type="PROSITE" id="PS51063">
    <property type="entry name" value="HTH_CRP_2"/>
    <property type="match status" value="1"/>
</dbReference>
<evidence type="ECO:0000256" key="1">
    <source>
        <dbReference type="ARBA" id="ARBA00023015"/>
    </source>
</evidence>
<dbReference type="SUPFAM" id="SSF46785">
    <property type="entry name" value="Winged helix' DNA-binding domain"/>
    <property type="match status" value="1"/>
</dbReference>
<dbReference type="SUPFAM" id="SSF51206">
    <property type="entry name" value="cAMP-binding domain-like"/>
    <property type="match status" value="1"/>
</dbReference>
<dbReference type="EMBL" id="MUHA01000004">
    <property type="protein sequence ID" value="OXB02542.1"/>
    <property type="molecule type" value="Genomic_DNA"/>
</dbReference>
<dbReference type="InterPro" id="IPR050397">
    <property type="entry name" value="Env_Response_Regulators"/>
</dbReference>
<feature type="domain" description="HTH crp-type" evidence="5">
    <location>
        <begin position="152"/>
        <end position="222"/>
    </location>
</feature>
<dbReference type="Pfam" id="PF13545">
    <property type="entry name" value="HTH_Crp_2"/>
    <property type="match status" value="1"/>
</dbReference>
<reference evidence="6 7" key="1">
    <citation type="submission" date="2016-11" db="EMBL/GenBank/DDBJ databases">
        <title>Whole genomes of Flavobacteriaceae.</title>
        <authorList>
            <person name="Stine C."/>
            <person name="Li C."/>
            <person name="Tadesse D."/>
        </authorList>
    </citation>
    <scope>NUCLEOTIDE SEQUENCE [LARGE SCALE GENOMIC DNA]</scope>
    <source>
        <strain evidence="6 7">CCUG 59446</strain>
    </source>
</reference>
<organism evidence="6 7">
    <name type="scientific">Flavobacterium oncorhynchi</name>
    <dbReference type="NCBI Taxonomy" id="728056"/>
    <lineage>
        <taxon>Bacteria</taxon>
        <taxon>Pseudomonadati</taxon>
        <taxon>Bacteroidota</taxon>
        <taxon>Flavobacteriia</taxon>
        <taxon>Flavobacteriales</taxon>
        <taxon>Flavobacteriaceae</taxon>
        <taxon>Flavobacterium</taxon>
    </lineage>
</organism>
<dbReference type="InterPro" id="IPR000595">
    <property type="entry name" value="cNMP-bd_dom"/>
</dbReference>
<dbReference type="Gene3D" id="1.10.10.10">
    <property type="entry name" value="Winged helix-like DNA-binding domain superfamily/Winged helix DNA-binding domain"/>
    <property type="match status" value="1"/>
</dbReference>
<proteinExistence type="predicted"/>
<dbReference type="Proteomes" id="UP000198336">
    <property type="component" value="Unassembled WGS sequence"/>
</dbReference>
<dbReference type="CDD" id="cd00038">
    <property type="entry name" value="CAP_ED"/>
    <property type="match status" value="1"/>
</dbReference>
<evidence type="ECO:0000313" key="7">
    <source>
        <dbReference type="Proteomes" id="UP000198336"/>
    </source>
</evidence>
<dbReference type="GO" id="GO:0003700">
    <property type="term" value="F:DNA-binding transcription factor activity"/>
    <property type="evidence" value="ECO:0007669"/>
    <property type="project" value="TreeGrafter"/>
</dbReference>
<evidence type="ECO:0000259" key="5">
    <source>
        <dbReference type="PROSITE" id="PS51063"/>
    </source>
</evidence>
<dbReference type="Gene3D" id="2.60.120.10">
    <property type="entry name" value="Jelly Rolls"/>
    <property type="match status" value="1"/>
</dbReference>
<dbReference type="AlphaFoldDB" id="A0A226IAF6"/>
<sequence>MKEEQTLCYSCANENCFIKKHLHLEQMNTYVSKKQNIVCKKSDQFIVEGSSLQGLYFICKGKAKTVKTGINGREQIVRLTKSGDIIGFRGFGTGKKYLIGAYALEDTVLCNFSNETMLEILQHIPELTYALMLFYADELNKSENNIRKIAHMNVRERVVDLLLYIHRKFGQINDLIDIDLSRKEIADFAGTTEEQAIRVISSLKKEALIKTVGKRIGILEVSKLRSEIMEHKYFSV</sequence>
<dbReference type="SMART" id="SM00419">
    <property type="entry name" value="HTH_CRP"/>
    <property type="match status" value="1"/>
</dbReference>
<keyword evidence="7" id="KW-1185">Reference proteome</keyword>
<dbReference type="PANTHER" id="PTHR24567">
    <property type="entry name" value="CRP FAMILY TRANSCRIPTIONAL REGULATORY PROTEIN"/>
    <property type="match status" value="1"/>
</dbReference>
<accession>A0A226IAF6</accession>
<dbReference type="PROSITE" id="PS50042">
    <property type="entry name" value="CNMP_BINDING_3"/>
    <property type="match status" value="1"/>
</dbReference>
<dbReference type="PANTHER" id="PTHR24567:SF26">
    <property type="entry name" value="REGULATORY PROTEIN YEIL"/>
    <property type="match status" value="1"/>
</dbReference>
<evidence type="ECO:0000313" key="6">
    <source>
        <dbReference type="EMBL" id="OXB02542.1"/>
    </source>
</evidence>
<dbReference type="InterPro" id="IPR036390">
    <property type="entry name" value="WH_DNA-bd_sf"/>
</dbReference>
<keyword evidence="2" id="KW-0238">DNA-binding</keyword>
<dbReference type="InterPro" id="IPR012318">
    <property type="entry name" value="HTH_CRP"/>
</dbReference>
<dbReference type="GO" id="GO:0003677">
    <property type="term" value="F:DNA binding"/>
    <property type="evidence" value="ECO:0007669"/>
    <property type="project" value="UniProtKB-KW"/>
</dbReference>
<feature type="domain" description="Cyclic nucleotide-binding" evidence="4">
    <location>
        <begin position="18"/>
        <end position="87"/>
    </location>
</feature>
<dbReference type="RefSeq" id="WP_089052749.1">
    <property type="nucleotide sequence ID" value="NZ_MUHA01000004.1"/>
</dbReference>
<dbReference type="InterPro" id="IPR018490">
    <property type="entry name" value="cNMP-bd_dom_sf"/>
</dbReference>
<dbReference type="GO" id="GO:0005829">
    <property type="term" value="C:cytosol"/>
    <property type="evidence" value="ECO:0007669"/>
    <property type="project" value="TreeGrafter"/>
</dbReference>
<comment type="caution">
    <text evidence="6">The sequence shown here is derived from an EMBL/GenBank/DDBJ whole genome shotgun (WGS) entry which is preliminary data.</text>
</comment>
<evidence type="ECO:0000259" key="4">
    <source>
        <dbReference type="PROSITE" id="PS50042"/>
    </source>
</evidence>
<dbReference type="Pfam" id="PF00027">
    <property type="entry name" value="cNMP_binding"/>
    <property type="match status" value="1"/>
</dbReference>
<gene>
    <name evidence="6" type="ORF">B0A75_02650</name>
</gene>
<dbReference type="InterPro" id="IPR014710">
    <property type="entry name" value="RmlC-like_jellyroll"/>
</dbReference>
<evidence type="ECO:0000256" key="2">
    <source>
        <dbReference type="ARBA" id="ARBA00023125"/>
    </source>
</evidence>
<dbReference type="InterPro" id="IPR036388">
    <property type="entry name" value="WH-like_DNA-bd_sf"/>
</dbReference>
<name>A0A226IAF6_9FLAO</name>
<keyword evidence="3" id="KW-0804">Transcription</keyword>
<keyword evidence="1" id="KW-0805">Transcription regulation</keyword>
<evidence type="ECO:0000256" key="3">
    <source>
        <dbReference type="ARBA" id="ARBA00023163"/>
    </source>
</evidence>